<proteinExistence type="predicted"/>
<protein>
    <submittedName>
        <fullName evidence="1">Uncharacterized protein</fullName>
    </submittedName>
</protein>
<evidence type="ECO:0000313" key="1">
    <source>
        <dbReference type="EMBL" id="OGC63763.1"/>
    </source>
</evidence>
<gene>
    <name evidence="1" type="ORF">A2264_02600</name>
</gene>
<organism evidence="1 2">
    <name type="scientific">candidate division WWE3 bacterium RIFOXYA2_FULL_46_9</name>
    <dbReference type="NCBI Taxonomy" id="1802636"/>
    <lineage>
        <taxon>Bacteria</taxon>
        <taxon>Katanobacteria</taxon>
    </lineage>
</organism>
<dbReference type="EMBL" id="MEVT01000003">
    <property type="protein sequence ID" value="OGC63763.1"/>
    <property type="molecule type" value="Genomic_DNA"/>
</dbReference>
<name>A0A1F4W412_UNCKA</name>
<comment type="caution">
    <text evidence="1">The sequence shown here is derived from an EMBL/GenBank/DDBJ whole genome shotgun (WGS) entry which is preliminary data.</text>
</comment>
<reference evidence="1 2" key="1">
    <citation type="journal article" date="2016" name="Nat. Commun.">
        <title>Thousands of microbial genomes shed light on interconnected biogeochemical processes in an aquifer system.</title>
        <authorList>
            <person name="Anantharaman K."/>
            <person name="Brown C.T."/>
            <person name="Hug L.A."/>
            <person name="Sharon I."/>
            <person name="Castelle C.J."/>
            <person name="Probst A.J."/>
            <person name="Thomas B.C."/>
            <person name="Singh A."/>
            <person name="Wilkins M.J."/>
            <person name="Karaoz U."/>
            <person name="Brodie E.L."/>
            <person name="Williams K.H."/>
            <person name="Hubbard S.S."/>
            <person name="Banfield J.F."/>
        </authorList>
    </citation>
    <scope>NUCLEOTIDE SEQUENCE [LARGE SCALE GENOMIC DNA]</scope>
</reference>
<sequence>MKINDYINNLITNKSPYYLTTENEKTIQFEGIEKYIYKVLNNHKYKCTKTTENYDNIVKNIIRFSVQNKLPIHLDLSTGATKNPNAISSPGIDWAEVFNIAFIREYLKPIAVAYKHGVVLDYFSVAVFEDKVNHIPQADIEAYDKQFSELINVYQNYLPNNLKIRYSRLSDRGSKENIYMSMDKKISELRRNWPSLSNEAKSEKLRRAERNIYLTGNEPDKDALILTSALSHDAFGSECWSDIAKPIWHEEDDISLGHRYTDGWAIHIKSAPGSTVNYWSGTGVLVRKGNTFVPTVLSPKQYDEISDRITIFKDTFFKSNKELSEKLDPILVAPTSGMCIKNKK</sequence>
<dbReference type="AlphaFoldDB" id="A0A1F4W412"/>
<evidence type="ECO:0000313" key="2">
    <source>
        <dbReference type="Proteomes" id="UP000176614"/>
    </source>
</evidence>
<accession>A0A1F4W412</accession>
<dbReference type="Proteomes" id="UP000176614">
    <property type="component" value="Unassembled WGS sequence"/>
</dbReference>